<dbReference type="SUPFAM" id="SSF46785">
    <property type="entry name" value="Winged helix' DNA-binding domain"/>
    <property type="match status" value="1"/>
</dbReference>
<dbReference type="GO" id="GO:0003700">
    <property type="term" value="F:DNA-binding transcription factor activity"/>
    <property type="evidence" value="ECO:0007669"/>
    <property type="project" value="InterPro"/>
</dbReference>
<dbReference type="InterPro" id="IPR005119">
    <property type="entry name" value="LysR_subst-bd"/>
</dbReference>
<comment type="similarity">
    <text evidence="1">Belongs to the LysR transcriptional regulatory family.</text>
</comment>
<dbReference type="CDD" id="cd08422">
    <property type="entry name" value="PBP2_CrgA_like"/>
    <property type="match status" value="1"/>
</dbReference>
<sequence length="298" mass="32853">MVSLDRFETFKTIVDAGSLTAAAQRLGQSRAVVSFNLKRLEQELGVTLLVRNTRSLALTEAGERFYQHCTALLATAELAIEEARSEQLQLRGTLRLTTTPEYAIARVVPVLESFRTLHPELRLHLSTSPAPADLIPERFDLAIRLGRLQDSQLRATLLDEHALCAVAAPSLLATLPDDAARDDPDWIRTLPRLGYPRLADLPLVAPDGSDQLFACNPAHAVVTVDNASTLRAFALAGAGATVLPQWLIDDDLAQGRLLPILRRHRFPRQGVYAVFPNTAQPSRRIRLLLAHLREHLPG</sequence>
<dbReference type="EMBL" id="NIVS01000019">
    <property type="protein sequence ID" value="OWQ54338.1"/>
    <property type="molecule type" value="Genomic_DNA"/>
</dbReference>
<dbReference type="Gene3D" id="1.10.10.10">
    <property type="entry name" value="Winged helix-like DNA-binding domain superfamily/Winged helix DNA-binding domain"/>
    <property type="match status" value="1"/>
</dbReference>
<dbReference type="GO" id="GO:0006351">
    <property type="term" value="P:DNA-templated transcription"/>
    <property type="evidence" value="ECO:0007669"/>
    <property type="project" value="TreeGrafter"/>
</dbReference>
<reference evidence="6 7" key="1">
    <citation type="submission" date="2017-06" db="EMBL/GenBank/DDBJ databases">
        <authorList>
            <person name="Kim H.J."/>
            <person name="Triplett B.A."/>
        </authorList>
    </citation>
    <scope>NUCLEOTIDE SEQUENCE [LARGE SCALE GENOMIC DNA]</scope>
    <source>
        <strain evidence="6 7">13146</strain>
    </source>
</reference>
<proteinExistence type="inferred from homology"/>
<dbReference type="InterPro" id="IPR058163">
    <property type="entry name" value="LysR-type_TF_proteobact-type"/>
</dbReference>
<dbReference type="SUPFAM" id="SSF53850">
    <property type="entry name" value="Periplasmic binding protein-like II"/>
    <property type="match status" value="1"/>
</dbReference>
<accession>A0A246HNF9</accession>
<keyword evidence="4" id="KW-0804">Transcription</keyword>
<keyword evidence="3" id="KW-0238">DNA-binding</keyword>
<evidence type="ECO:0000256" key="4">
    <source>
        <dbReference type="ARBA" id="ARBA00023163"/>
    </source>
</evidence>
<feature type="domain" description="HTH lysR-type" evidence="5">
    <location>
        <begin position="2"/>
        <end position="59"/>
    </location>
</feature>
<dbReference type="PROSITE" id="PS50931">
    <property type="entry name" value="HTH_LYSR"/>
    <property type="match status" value="1"/>
</dbReference>
<dbReference type="OrthoDB" id="9810065at2"/>
<protein>
    <submittedName>
        <fullName evidence="6">LysR family transcriptional regulator</fullName>
    </submittedName>
</protein>
<dbReference type="FunFam" id="1.10.10.10:FF:000001">
    <property type="entry name" value="LysR family transcriptional regulator"/>
    <property type="match status" value="1"/>
</dbReference>
<evidence type="ECO:0000259" key="5">
    <source>
        <dbReference type="PROSITE" id="PS50931"/>
    </source>
</evidence>
<dbReference type="PANTHER" id="PTHR30537:SF66">
    <property type="entry name" value="IRON-REGULATED VIRULENCE REGULATORY PROTEIN IRGB"/>
    <property type="match status" value="1"/>
</dbReference>
<comment type="caution">
    <text evidence="6">The sequence shown here is derived from an EMBL/GenBank/DDBJ whole genome shotgun (WGS) entry which is preliminary data.</text>
</comment>
<keyword evidence="2" id="KW-0805">Transcription regulation</keyword>
<dbReference type="AlphaFoldDB" id="A0A246HNF9"/>
<dbReference type="Gene3D" id="3.40.190.290">
    <property type="match status" value="1"/>
</dbReference>
<evidence type="ECO:0000256" key="2">
    <source>
        <dbReference type="ARBA" id="ARBA00023015"/>
    </source>
</evidence>
<gene>
    <name evidence="6" type="ORF">CEE60_08035</name>
</gene>
<dbReference type="InterPro" id="IPR000847">
    <property type="entry name" value="LysR_HTH_N"/>
</dbReference>
<dbReference type="Pfam" id="PF00126">
    <property type="entry name" value="HTH_1"/>
    <property type="match status" value="1"/>
</dbReference>
<organism evidence="6 7">
    <name type="scientific">Stenotrophomonas maltophilia</name>
    <name type="common">Pseudomonas maltophilia</name>
    <name type="synonym">Xanthomonas maltophilia</name>
    <dbReference type="NCBI Taxonomy" id="40324"/>
    <lineage>
        <taxon>Bacteria</taxon>
        <taxon>Pseudomonadati</taxon>
        <taxon>Pseudomonadota</taxon>
        <taxon>Gammaproteobacteria</taxon>
        <taxon>Lysobacterales</taxon>
        <taxon>Lysobacteraceae</taxon>
        <taxon>Stenotrophomonas</taxon>
        <taxon>Stenotrophomonas maltophilia group</taxon>
    </lineage>
</organism>
<dbReference type="PANTHER" id="PTHR30537">
    <property type="entry name" value="HTH-TYPE TRANSCRIPTIONAL REGULATOR"/>
    <property type="match status" value="1"/>
</dbReference>
<evidence type="ECO:0000256" key="3">
    <source>
        <dbReference type="ARBA" id="ARBA00023125"/>
    </source>
</evidence>
<evidence type="ECO:0000313" key="7">
    <source>
        <dbReference type="Proteomes" id="UP000198157"/>
    </source>
</evidence>
<name>A0A246HNF9_STEMA</name>
<dbReference type="Proteomes" id="UP000198157">
    <property type="component" value="Unassembled WGS sequence"/>
</dbReference>
<dbReference type="InterPro" id="IPR036388">
    <property type="entry name" value="WH-like_DNA-bd_sf"/>
</dbReference>
<evidence type="ECO:0000256" key="1">
    <source>
        <dbReference type="ARBA" id="ARBA00009437"/>
    </source>
</evidence>
<evidence type="ECO:0000313" key="6">
    <source>
        <dbReference type="EMBL" id="OWQ54338.1"/>
    </source>
</evidence>
<dbReference type="GO" id="GO:0043565">
    <property type="term" value="F:sequence-specific DNA binding"/>
    <property type="evidence" value="ECO:0007669"/>
    <property type="project" value="TreeGrafter"/>
</dbReference>
<dbReference type="Pfam" id="PF03466">
    <property type="entry name" value="LysR_substrate"/>
    <property type="match status" value="1"/>
</dbReference>
<dbReference type="InterPro" id="IPR036390">
    <property type="entry name" value="WH_DNA-bd_sf"/>
</dbReference>